<dbReference type="EMBL" id="JBHUEM010000005">
    <property type="protein sequence ID" value="MFD1736100.1"/>
    <property type="molecule type" value="Genomic_DNA"/>
</dbReference>
<organism evidence="1 2">
    <name type="scientific">Bacillus salitolerans</name>
    <dbReference type="NCBI Taxonomy" id="1437434"/>
    <lineage>
        <taxon>Bacteria</taxon>
        <taxon>Bacillati</taxon>
        <taxon>Bacillota</taxon>
        <taxon>Bacilli</taxon>
        <taxon>Bacillales</taxon>
        <taxon>Bacillaceae</taxon>
        <taxon>Bacillus</taxon>
    </lineage>
</organism>
<dbReference type="RefSeq" id="WP_377927245.1">
    <property type="nucleotide sequence ID" value="NZ_JBHUEM010000005.1"/>
</dbReference>
<accession>A0ABW4LLN7</accession>
<dbReference type="Proteomes" id="UP001597214">
    <property type="component" value="Unassembled WGS sequence"/>
</dbReference>
<keyword evidence="2" id="KW-1185">Reference proteome</keyword>
<sequence>MKKRLIPIFIILLAVVIITPKYFDIKNVEAFSYTSVNSLPITITANKTSSGVWNNEYSWNHSAQVYSGNLKITDMRVDNGVTEVRFSGYVTLNYSSYGAGSQSYLNTTFTAKLNNNYLPLITGNNGNSYNSVAKWAEWYPDTNTWFPTSNGSLNFHFESRGYTSQNGTNYSQVVATEIGTINLNSAPTLSLSTSNNQILSEISGKNLIELTGNVKDQNSGDSLLIKYSVDGLASYQNIVLP</sequence>
<comment type="caution">
    <text evidence="1">The sequence shown here is derived from an EMBL/GenBank/DDBJ whole genome shotgun (WGS) entry which is preliminary data.</text>
</comment>
<reference evidence="2" key="1">
    <citation type="journal article" date="2019" name="Int. J. Syst. Evol. Microbiol.">
        <title>The Global Catalogue of Microorganisms (GCM) 10K type strain sequencing project: providing services to taxonomists for standard genome sequencing and annotation.</title>
        <authorList>
            <consortium name="The Broad Institute Genomics Platform"/>
            <consortium name="The Broad Institute Genome Sequencing Center for Infectious Disease"/>
            <person name="Wu L."/>
            <person name="Ma J."/>
        </authorList>
    </citation>
    <scope>NUCLEOTIDE SEQUENCE [LARGE SCALE GENOMIC DNA]</scope>
    <source>
        <strain evidence="2">CCUG 49339</strain>
    </source>
</reference>
<evidence type="ECO:0000313" key="1">
    <source>
        <dbReference type="EMBL" id="MFD1736100.1"/>
    </source>
</evidence>
<protein>
    <submittedName>
        <fullName evidence="1">Uncharacterized protein</fullName>
    </submittedName>
</protein>
<gene>
    <name evidence="1" type="ORF">ACFSCX_05930</name>
</gene>
<name>A0ABW4LLN7_9BACI</name>
<proteinExistence type="predicted"/>
<evidence type="ECO:0000313" key="2">
    <source>
        <dbReference type="Proteomes" id="UP001597214"/>
    </source>
</evidence>